<evidence type="ECO:0000313" key="6">
    <source>
        <dbReference type="Proteomes" id="UP000054359"/>
    </source>
</evidence>
<dbReference type="EMBL" id="KK117832">
    <property type="protein sequence ID" value="KFM71518.1"/>
    <property type="molecule type" value="Genomic_DNA"/>
</dbReference>
<dbReference type="Proteomes" id="UP000054359">
    <property type="component" value="Unassembled WGS sequence"/>
</dbReference>
<proteinExistence type="inferred from homology"/>
<organism evidence="5 6">
    <name type="scientific">Stegodyphus mimosarum</name>
    <name type="common">African social velvet spider</name>
    <dbReference type="NCBI Taxonomy" id="407821"/>
    <lineage>
        <taxon>Eukaryota</taxon>
        <taxon>Metazoa</taxon>
        <taxon>Ecdysozoa</taxon>
        <taxon>Arthropoda</taxon>
        <taxon>Chelicerata</taxon>
        <taxon>Arachnida</taxon>
        <taxon>Araneae</taxon>
        <taxon>Araneomorphae</taxon>
        <taxon>Entelegynae</taxon>
        <taxon>Eresoidea</taxon>
        <taxon>Eresidae</taxon>
        <taxon>Stegodyphus</taxon>
    </lineage>
</organism>
<dbReference type="PANTHER" id="PTHR15416">
    <property type="entry name" value="CAMP-DEPENDENT PROTEIN KINASE INHIBITOR/PKI"/>
    <property type="match status" value="1"/>
</dbReference>
<feature type="region of interest" description="Disordered" evidence="4">
    <location>
        <begin position="1"/>
        <end position="31"/>
    </location>
</feature>
<protein>
    <recommendedName>
        <fullName evidence="7">cAMP-dependent protein kinase inhibitor beta</fullName>
    </recommendedName>
</protein>
<sequence>MAMEVENQATSPAFDDFLQTGRTGRRNAMPDIRAENAAISTASLPESLQKLTCSDLQMDTACSDESSGSGQVAEAAAPNT</sequence>
<keyword evidence="3" id="KW-0649">Protein kinase inhibitor</keyword>
<evidence type="ECO:0008006" key="7">
    <source>
        <dbReference type="Google" id="ProtNLM"/>
    </source>
</evidence>
<comment type="function">
    <text evidence="1">Extremely potent competitive inhibitor of cAMP-dependent protein kinase activity, this protein interacts with the catalytic subunit of the enzyme after the cAMP-induced dissociation of its regulatory chains.</text>
</comment>
<evidence type="ECO:0000256" key="2">
    <source>
        <dbReference type="ARBA" id="ARBA00006393"/>
    </source>
</evidence>
<keyword evidence="6" id="KW-1185">Reference proteome</keyword>
<feature type="non-terminal residue" evidence="5">
    <location>
        <position position="80"/>
    </location>
</feature>
<reference evidence="5 6" key="1">
    <citation type="submission" date="2013-11" db="EMBL/GenBank/DDBJ databases">
        <title>Genome sequencing of Stegodyphus mimosarum.</title>
        <authorList>
            <person name="Bechsgaard J."/>
        </authorList>
    </citation>
    <scope>NUCLEOTIDE SEQUENCE [LARGE SCALE GENOMIC DNA]</scope>
</reference>
<dbReference type="GO" id="GO:0004862">
    <property type="term" value="F:cAMP-dependent protein kinase inhibitor activity"/>
    <property type="evidence" value="ECO:0007669"/>
    <property type="project" value="InterPro"/>
</dbReference>
<dbReference type="InterPro" id="IPR004171">
    <property type="entry name" value="cAMP_dep_PKI"/>
</dbReference>
<dbReference type="OrthoDB" id="6380180at2759"/>
<evidence type="ECO:0000256" key="1">
    <source>
        <dbReference type="ARBA" id="ARBA00002844"/>
    </source>
</evidence>
<evidence type="ECO:0000256" key="3">
    <source>
        <dbReference type="ARBA" id="ARBA00023013"/>
    </source>
</evidence>
<comment type="similarity">
    <text evidence="2">Belongs to the PKI family.</text>
</comment>
<gene>
    <name evidence="5" type="ORF">X975_15861</name>
</gene>
<dbReference type="Pfam" id="PF02827">
    <property type="entry name" value="PKI"/>
    <property type="match status" value="1"/>
</dbReference>
<accession>A0A087U2C9</accession>
<evidence type="ECO:0000256" key="4">
    <source>
        <dbReference type="SAM" id="MobiDB-lite"/>
    </source>
</evidence>
<feature type="region of interest" description="Disordered" evidence="4">
    <location>
        <begin position="60"/>
        <end position="80"/>
    </location>
</feature>
<evidence type="ECO:0000313" key="5">
    <source>
        <dbReference type="EMBL" id="KFM71518.1"/>
    </source>
</evidence>
<dbReference type="AlphaFoldDB" id="A0A087U2C9"/>
<dbReference type="OMA" id="MPDITAD"/>
<name>A0A087U2C9_STEMI</name>